<evidence type="ECO:0000313" key="3">
    <source>
        <dbReference type="Proteomes" id="UP000258379"/>
    </source>
</evidence>
<dbReference type="AlphaFoldDB" id="A0A3E2C6A2"/>
<feature type="transmembrane region" description="Helical" evidence="1">
    <location>
        <begin position="163"/>
        <end position="180"/>
    </location>
</feature>
<gene>
    <name evidence="2" type="ORF">CG405_07995</name>
</gene>
<dbReference type="Pfam" id="PF07554">
    <property type="entry name" value="FIVAR"/>
    <property type="match status" value="2"/>
</dbReference>
<evidence type="ECO:0000313" key="2">
    <source>
        <dbReference type="EMBL" id="RFT27205.1"/>
    </source>
</evidence>
<name>A0A3E2C6A2_GARVA</name>
<dbReference type="Proteomes" id="UP000258379">
    <property type="component" value="Unassembled WGS sequence"/>
</dbReference>
<comment type="caution">
    <text evidence="2">The sequence shown here is derived from an EMBL/GenBank/DDBJ whole genome shotgun (WGS) entry which is preliminary data.</text>
</comment>
<reference evidence="2 3" key="1">
    <citation type="submission" date="2017-07" db="EMBL/GenBank/DDBJ databases">
        <title>A comparative genomics approach to explaining the enigmatic role of Gardnerella vaginalis in the vaginal microbiome.</title>
        <authorList>
            <person name="Vancuren S.J."/>
            <person name="Hill J.E."/>
        </authorList>
    </citation>
    <scope>NUCLEOTIDE SEQUENCE [LARGE SCALE GENOMIC DNA]</scope>
    <source>
        <strain evidence="2 3">WP023</strain>
    </source>
</reference>
<accession>A0A3E2C6A2</accession>
<keyword evidence="1" id="KW-0472">Membrane</keyword>
<dbReference type="Gene3D" id="1.20.1270.70">
    <property type="entry name" value="Designed single chain three-helix bundle"/>
    <property type="match status" value="2"/>
</dbReference>
<organism evidence="2 3">
    <name type="scientific">Gardnerella vaginalis</name>
    <dbReference type="NCBI Taxonomy" id="2702"/>
    <lineage>
        <taxon>Bacteria</taxon>
        <taxon>Bacillati</taxon>
        <taxon>Actinomycetota</taxon>
        <taxon>Actinomycetes</taxon>
        <taxon>Bifidobacteriales</taxon>
        <taxon>Bifidobacteriaceae</taxon>
        <taxon>Gardnerella</taxon>
    </lineage>
</organism>
<dbReference type="EMBL" id="NNRU01000007">
    <property type="protein sequence ID" value="RFT27205.1"/>
    <property type="molecule type" value="Genomic_DNA"/>
</dbReference>
<keyword evidence="1" id="KW-0812">Transmembrane</keyword>
<feature type="non-terminal residue" evidence="2">
    <location>
        <position position="1"/>
    </location>
</feature>
<proteinExistence type="predicted"/>
<sequence length="189" mass="19454">AEYQQALNDADSVLKDPNATQAQVDQALRRLRDAKQKLIDAYNRLINTGVGVNDVNNTSVNNVVDKGALQAEVDAALGDVSANANGVVADSNLVSEFNAALNYARSVLADANATQGQVDSALARLRAARAALRAGMLAARDSAGMNLKRGDVSGVNTGASSSVFAAFAAVFAGLGVAGAASKRRKHSAR</sequence>
<protein>
    <submittedName>
        <fullName evidence="2">Uncharacterized protein</fullName>
    </submittedName>
</protein>
<evidence type="ECO:0000256" key="1">
    <source>
        <dbReference type="SAM" id="Phobius"/>
    </source>
</evidence>
<keyword evidence="1" id="KW-1133">Transmembrane helix</keyword>